<dbReference type="AlphaFoldDB" id="A0A1G9MU51"/>
<dbReference type="Proteomes" id="UP000182347">
    <property type="component" value="Unassembled WGS sequence"/>
</dbReference>
<protein>
    <submittedName>
        <fullName evidence="1">YlbE-like protein</fullName>
    </submittedName>
</protein>
<gene>
    <name evidence="1" type="ORF">SAMN05216244_0723</name>
</gene>
<evidence type="ECO:0000313" key="1">
    <source>
        <dbReference type="EMBL" id="SDL77653.1"/>
    </source>
</evidence>
<dbReference type="OrthoDB" id="1646085at2"/>
<dbReference type="STRING" id="482461.SAMN05216244_0723"/>
<dbReference type="RefSeq" id="WP_074597476.1">
    <property type="nucleotide sequence ID" value="NZ_FNHF01000001.1"/>
</dbReference>
<dbReference type="EMBL" id="FNHF01000001">
    <property type="protein sequence ID" value="SDL77653.1"/>
    <property type="molecule type" value="Genomic_DNA"/>
</dbReference>
<accession>A0A1G9MU51</accession>
<dbReference type="Pfam" id="PF14003">
    <property type="entry name" value="YlbE"/>
    <property type="match status" value="1"/>
</dbReference>
<organism evidence="1 2">
    <name type="scientific">Sediminibacillus halophilus</name>
    <dbReference type="NCBI Taxonomy" id="482461"/>
    <lineage>
        <taxon>Bacteria</taxon>
        <taxon>Bacillati</taxon>
        <taxon>Bacillota</taxon>
        <taxon>Bacilli</taxon>
        <taxon>Bacillales</taxon>
        <taxon>Bacillaceae</taxon>
        <taxon>Sediminibacillus</taxon>
    </lineage>
</organism>
<sequence>MQPAIYQQLTNRPDLKHFIRMNPEWYRKLTRNPEEFSEMEKAAKVFYGKTIPQRIERLSGQMQMISMLIQMAGSMKD</sequence>
<name>A0A1G9MU51_9BACI</name>
<dbReference type="InterPro" id="IPR025613">
    <property type="entry name" value="YlbE"/>
</dbReference>
<proteinExistence type="predicted"/>
<reference evidence="2" key="1">
    <citation type="submission" date="2016-10" db="EMBL/GenBank/DDBJ databases">
        <authorList>
            <person name="Varghese N."/>
            <person name="Submissions S."/>
        </authorList>
    </citation>
    <scope>NUCLEOTIDE SEQUENCE [LARGE SCALE GENOMIC DNA]</scope>
    <source>
        <strain evidence="2">CGMCC 1.6199</strain>
    </source>
</reference>
<evidence type="ECO:0000313" key="2">
    <source>
        <dbReference type="Proteomes" id="UP000182347"/>
    </source>
</evidence>
<keyword evidence="2" id="KW-1185">Reference proteome</keyword>